<protein>
    <recommendedName>
        <fullName evidence="3">SGNH hydrolase-type esterase domain-containing protein</fullName>
    </recommendedName>
</protein>
<dbReference type="CDD" id="cd01838">
    <property type="entry name" value="Isoamyl_acetate_hydrolase_like"/>
    <property type="match status" value="1"/>
</dbReference>
<keyword evidence="5" id="KW-1185">Reference proteome</keyword>
<reference evidence="4 5" key="1">
    <citation type="journal article" date="2017" name="Nat. Commun.">
        <title>Genome assembly with in vitro proximity ligation data and whole-genome triplication in lettuce.</title>
        <authorList>
            <person name="Reyes-Chin-Wo S."/>
            <person name="Wang Z."/>
            <person name="Yang X."/>
            <person name="Kozik A."/>
            <person name="Arikit S."/>
            <person name="Song C."/>
            <person name="Xia L."/>
            <person name="Froenicke L."/>
            <person name="Lavelle D.O."/>
            <person name="Truco M.J."/>
            <person name="Xia R."/>
            <person name="Zhu S."/>
            <person name="Xu C."/>
            <person name="Xu H."/>
            <person name="Xu X."/>
            <person name="Cox K."/>
            <person name="Korf I."/>
            <person name="Meyers B.C."/>
            <person name="Michelmore R.W."/>
        </authorList>
    </citation>
    <scope>NUCLEOTIDE SEQUENCE [LARGE SCALE GENOMIC DNA]</scope>
    <source>
        <strain evidence="5">cv. Salinas</strain>
        <tissue evidence="4">Seedlings</tissue>
    </source>
</reference>
<sequence length="240" mass="26938">MVGPTRPQFVLFGSSIVQFGFYQEGWAADLAHYYARKADIFMRGYSGWNSKQARAVVEQVFPKDDAVKPSLVIVYFGGNDSVLPDPQGLSSHVPLDEYVENMRNIATHLQSLSDTTRLVFLTAPPVNEEQMKEDLKITNRKNELCKEYSDACLTLCKEMNIKAIDLFTLIQQRPDWLTTSFIDGIHFTPAASATVASEIRLTISQADWTPSLHWESLPDEFDISISPSALGDVTESRRGK</sequence>
<evidence type="ECO:0000313" key="4">
    <source>
        <dbReference type="EMBL" id="KAJ0188997.1"/>
    </source>
</evidence>
<dbReference type="PANTHER" id="PTHR14209:SF10">
    <property type="entry name" value="SGNH HYDROLASE-TYPE ESTERASE DOMAIN-CONTAINING PROTEIN"/>
    <property type="match status" value="1"/>
</dbReference>
<dbReference type="InterPro" id="IPR013830">
    <property type="entry name" value="SGNH_hydro"/>
</dbReference>
<proteinExistence type="inferred from homology"/>
<keyword evidence="2" id="KW-0378">Hydrolase</keyword>
<evidence type="ECO:0000256" key="1">
    <source>
        <dbReference type="ARBA" id="ARBA00008668"/>
    </source>
</evidence>
<dbReference type="Gene3D" id="3.40.50.1110">
    <property type="entry name" value="SGNH hydrolase"/>
    <property type="match status" value="1"/>
</dbReference>
<dbReference type="PANTHER" id="PTHR14209">
    <property type="entry name" value="ISOAMYL ACETATE-HYDROLYZING ESTERASE 1"/>
    <property type="match status" value="1"/>
</dbReference>
<dbReference type="GO" id="GO:0016787">
    <property type="term" value="F:hydrolase activity"/>
    <property type="evidence" value="ECO:0007669"/>
    <property type="project" value="UniProtKB-KW"/>
</dbReference>
<dbReference type="Pfam" id="PF13472">
    <property type="entry name" value="Lipase_GDSL_2"/>
    <property type="match status" value="1"/>
</dbReference>
<dbReference type="Proteomes" id="UP000235145">
    <property type="component" value="Unassembled WGS sequence"/>
</dbReference>
<evidence type="ECO:0000259" key="3">
    <source>
        <dbReference type="Pfam" id="PF13472"/>
    </source>
</evidence>
<comment type="similarity">
    <text evidence="1">Belongs to the 'GDSL' lipolytic enzyme family.</text>
</comment>
<dbReference type="SUPFAM" id="SSF52266">
    <property type="entry name" value="SGNH hydrolase"/>
    <property type="match status" value="1"/>
</dbReference>
<comment type="caution">
    <text evidence="4">The sequence shown here is derived from an EMBL/GenBank/DDBJ whole genome shotgun (WGS) entry which is preliminary data.</text>
</comment>
<organism evidence="4 5">
    <name type="scientific">Lactuca sativa</name>
    <name type="common">Garden lettuce</name>
    <dbReference type="NCBI Taxonomy" id="4236"/>
    <lineage>
        <taxon>Eukaryota</taxon>
        <taxon>Viridiplantae</taxon>
        <taxon>Streptophyta</taxon>
        <taxon>Embryophyta</taxon>
        <taxon>Tracheophyta</taxon>
        <taxon>Spermatophyta</taxon>
        <taxon>Magnoliopsida</taxon>
        <taxon>eudicotyledons</taxon>
        <taxon>Gunneridae</taxon>
        <taxon>Pentapetalae</taxon>
        <taxon>asterids</taxon>
        <taxon>campanulids</taxon>
        <taxon>Asterales</taxon>
        <taxon>Asteraceae</taxon>
        <taxon>Cichorioideae</taxon>
        <taxon>Cichorieae</taxon>
        <taxon>Lactucinae</taxon>
        <taxon>Lactuca</taxon>
    </lineage>
</organism>
<evidence type="ECO:0000313" key="5">
    <source>
        <dbReference type="Proteomes" id="UP000235145"/>
    </source>
</evidence>
<dbReference type="InterPro" id="IPR036514">
    <property type="entry name" value="SGNH_hydro_sf"/>
</dbReference>
<feature type="domain" description="SGNH hydrolase-type esterase" evidence="3">
    <location>
        <begin position="11"/>
        <end position="191"/>
    </location>
</feature>
<dbReference type="FunFam" id="3.40.50.1110:FF:000002">
    <property type="entry name" value="isoamyl acetate-hydrolyzing esterase 1 homolog"/>
    <property type="match status" value="1"/>
</dbReference>
<dbReference type="AlphaFoldDB" id="A0A9R1UL12"/>
<gene>
    <name evidence="4" type="ORF">LSAT_V11C800429330</name>
</gene>
<evidence type="ECO:0000256" key="2">
    <source>
        <dbReference type="ARBA" id="ARBA00022801"/>
    </source>
</evidence>
<name>A0A9R1UL12_LACSA</name>
<dbReference type="InterPro" id="IPR045136">
    <property type="entry name" value="Iah1-like"/>
</dbReference>
<dbReference type="EMBL" id="NBSK02000008">
    <property type="protein sequence ID" value="KAJ0188997.1"/>
    <property type="molecule type" value="Genomic_DNA"/>
</dbReference>
<accession>A0A9R1UL12</accession>